<dbReference type="PANTHER" id="PTHR47151">
    <property type="entry name" value="LEU/ILE/VAL-BINDING ABC TRANSPORTER SUBUNIT"/>
    <property type="match status" value="1"/>
</dbReference>
<protein>
    <submittedName>
        <fullName evidence="5">Extracellular ligand-binding receptor</fullName>
    </submittedName>
</protein>
<dbReference type="Gene3D" id="3.40.50.2300">
    <property type="match status" value="2"/>
</dbReference>
<dbReference type="PANTHER" id="PTHR47151:SF2">
    <property type="entry name" value="AMINO ACID BINDING PROTEIN"/>
    <property type="match status" value="1"/>
</dbReference>
<feature type="signal peptide" evidence="3">
    <location>
        <begin position="1"/>
        <end position="22"/>
    </location>
</feature>
<dbReference type="Pfam" id="PF13458">
    <property type="entry name" value="Peripla_BP_6"/>
    <property type="match status" value="1"/>
</dbReference>
<evidence type="ECO:0000256" key="3">
    <source>
        <dbReference type="SAM" id="SignalP"/>
    </source>
</evidence>
<dbReference type="KEGG" id="fsy:FsymDg_2132"/>
<dbReference type="STRING" id="656024.FsymDg_2132"/>
<comment type="similarity">
    <text evidence="1">Belongs to the leucine-binding protein family.</text>
</comment>
<dbReference type="SUPFAM" id="SSF53822">
    <property type="entry name" value="Periplasmic binding protein-like I"/>
    <property type="match status" value="1"/>
</dbReference>
<dbReference type="Proteomes" id="UP000001549">
    <property type="component" value="Chromosome"/>
</dbReference>
<feature type="domain" description="Leucine-binding protein" evidence="4">
    <location>
        <begin position="36"/>
        <end position="373"/>
    </location>
</feature>
<evidence type="ECO:0000256" key="2">
    <source>
        <dbReference type="ARBA" id="ARBA00022729"/>
    </source>
</evidence>
<accession>F8AYA9</accession>
<dbReference type="PROSITE" id="PS51257">
    <property type="entry name" value="PROKAR_LIPOPROTEIN"/>
    <property type="match status" value="1"/>
</dbReference>
<evidence type="ECO:0000259" key="4">
    <source>
        <dbReference type="Pfam" id="PF13458"/>
    </source>
</evidence>
<gene>
    <name evidence="5" type="ordered locus">FsymDg_2132</name>
</gene>
<feature type="chain" id="PRO_5003374146" evidence="3">
    <location>
        <begin position="23"/>
        <end position="387"/>
    </location>
</feature>
<evidence type="ECO:0000313" key="6">
    <source>
        <dbReference type="Proteomes" id="UP000001549"/>
    </source>
</evidence>
<dbReference type="CDD" id="cd06342">
    <property type="entry name" value="PBP1_ABC_LIVBP-like"/>
    <property type="match status" value="1"/>
</dbReference>
<sequence precursor="true">MAIRTVTAAAAGMLAVALSAGACGGGLSGGRHAQYAIGFQGPLSGADQQFGLDAANGARTAVEQANRSGRLPFTLRLVTADDSGSARQAPSAAQTLIDNPDVIAVVGPLSSDAARASEALYSQAGLLSVSPAATDPRLTGLGFVSFYRMAASDTVQGTATADYVAKALKSRKVFSLDDGSAYGTALSGAFEKELRAQGVAVTHDTVEPTRGYTAEAAKIISGNSDTVFYAGYHQEFAPLTGALRAGGFSGAVMSGDGATGDRFVTEAGAANAEGAYLIGPCGDPAGDPRAAGFVADYERVAGGAKPGACSGEAYDATSAVVEALRALGPEAGREAVTQTFASVDLQGVTKRVAFAPSGDVADTAVYVYQVRGGRRNLLGTTAALIGP</sequence>
<name>F8AYA9_9ACTN</name>
<dbReference type="InterPro" id="IPR028082">
    <property type="entry name" value="Peripla_BP_I"/>
</dbReference>
<keyword evidence="2 3" id="KW-0732">Signal</keyword>
<keyword evidence="6" id="KW-1185">Reference proteome</keyword>
<dbReference type="eggNOG" id="COG0683">
    <property type="taxonomic scope" value="Bacteria"/>
</dbReference>
<dbReference type="AlphaFoldDB" id="F8AYA9"/>
<dbReference type="HOGENOM" id="CLU_027128_6_0_11"/>
<proteinExistence type="inferred from homology"/>
<keyword evidence="5" id="KW-0675">Receptor</keyword>
<dbReference type="RefSeq" id="WP_013873479.1">
    <property type="nucleotide sequence ID" value="NC_015656.1"/>
</dbReference>
<dbReference type="EMBL" id="CP002801">
    <property type="protein sequence ID" value="AEH09544.1"/>
    <property type="molecule type" value="Genomic_DNA"/>
</dbReference>
<dbReference type="InterPro" id="IPR028081">
    <property type="entry name" value="Leu-bd"/>
</dbReference>
<reference evidence="5 6" key="1">
    <citation type="submission" date="2011-05" db="EMBL/GenBank/DDBJ databases">
        <title>Complete sequence of chromosome of Frankia symbiont of Datisca glomerata.</title>
        <authorList>
            <consortium name="US DOE Joint Genome Institute"/>
            <person name="Lucas S."/>
            <person name="Han J."/>
            <person name="Lapidus A."/>
            <person name="Cheng J.-F."/>
            <person name="Goodwin L."/>
            <person name="Pitluck S."/>
            <person name="Peters L."/>
            <person name="Mikhailova N."/>
            <person name="Chertkov O."/>
            <person name="Teshima H."/>
            <person name="Han C."/>
            <person name="Tapia R."/>
            <person name="Land M."/>
            <person name="Hauser L."/>
            <person name="Kyrpides N."/>
            <person name="Ivanova N."/>
            <person name="Pagani I."/>
            <person name="Berry A."/>
            <person name="Pawlowski K."/>
            <person name="Persson T."/>
            <person name="Vanden Heuvel B."/>
            <person name="Benson D."/>
            <person name="Woyke T."/>
        </authorList>
    </citation>
    <scope>NUCLEOTIDE SEQUENCE [LARGE SCALE GENOMIC DNA]</scope>
    <source>
        <strain evidence="6">4085684</strain>
    </source>
</reference>
<organism evidence="5 6">
    <name type="scientific">Candidatus Protofrankia datiscae</name>
    <dbReference type="NCBI Taxonomy" id="2716812"/>
    <lineage>
        <taxon>Bacteria</taxon>
        <taxon>Bacillati</taxon>
        <taxon>Actinomycetota</taxon>
        <taxon>Actinomycetes</taxon>
        <taxon>Frankiales</taxon>
        <taxon>Frankiaceae</taxon>
        <taxon>Protofrankia</taxon>
    </lineage>
</organism>
<evidence type="ECO:0000256" key="1">
    <source>
        <dbReference type="ARBA" id="ARBA00010062"/>
    </source>
</evidence>
<evidence type="ECO:0000313" key="5">
    <source>
        <dbReference type="EMBL" id="AEH09544.1"/>
    </source>
</evidence>